<feature type="compositionally biased region" description="Basic and acidic residues" evidence="2">
    <location>
        <begin position="123"/>
        <end position="133"/>
    </location>
</feature>
<dbReference type="PANTHER" id="PTHR42949:SF3">
    <property type="entry name" value="ANAEROBIC GLYCEROL-3-PHOSPHATE DEHYDROGENASE SUBUNIT B"/>
    <property type="match status" value="1"/>
</dbReference>
<sequence>MGTRVCEVAVVGAGPAGLAAAVEAAGAGLDVVLVDAAAQPGGQFWRHYDERFARPGDLAGQHGRSAFTRLRERLHRLREEGRIRYLTGHQVWLAARDEAGTFTLRLTPTVPGLNGAASVGESGRPEDNTADGEGRWEAVTARALILCPGGHDRHLPLPGWELPGVMAAGGVQALLKGHRALAGRRAVVAGTGPFLLPVAVGLARAGARVATVAEANRTRGWLGHPVGAMSAPGKGVEAAGYAAALARHRVPYRTGTAVREILGDGRVEAVRIGRVDREGRPAGLAREVPADLVALGWGFTPSLELPLMLGASTRVDIDGSLVVAVDGRQRSSVEGVYVAGEATGVGGAALAVAEGRLAALALAAPENAAAIRHLRARVRRARRFAAAMHRAYPVPAAWPQWLADDTVVCRCEEVRYGELRAAHEELGAADARTLKMLARPGMGWCQGRMCGFATAGLAACQQGRPVTESDLRALSTRTPAFPVPLSALAALSDPPK</sequence>
<dbReference type="Gene3D" id="1.10.10.1100">
    <property type="entry name" value="BFD-like [2Fe-2S]-binding domain"/>
    <property type="match status" value="1"/>
</dbReference>
<dbReference type="PRINTS" id="PR00411">
    <property type="entry name" value="PNDRDTASEI"/>
</dbReference>
<dbReference type="Gene3D" id="3.50.50.60">
    <property type="entry name" value="FAD/NAD(P)-binding domain"/>
    <property type="match status" value="2"/>
</dbReference>
<gene>
    <name evidence="4" type="ORF">SAMN05216259_11369</name>
</gene>
<reference evidence="4 5" key="1">
    <citation type="submission" date="2016-10" db="EMBL/GenBank/DDBJ databases">
        <authorList>
            <person name="de Groot N.N."/>
        </authorList>
    </citation>
    <scope>NUCLEOTIDE SEQUENCE [LARGE SCALE GENOMIC DNA]</scope>
    <source>
        <strain evidence="4 5">CGMCC 4.2022</strain>
    </source>
</reference>
<feature type="domain" description="FAD/NAD(P)-binding" evidence="3">
    <location>
        <begin position="7"/>
        <end position="354"/>
    </location>
</feature>
<dbReference type="EMBL" id="FNIE01000013">
    <property type="protein sequence ID" value="SDO83116.1"/>
    <property type="molecule type" value="Genomic_DNA"/>
</dbReference>
<dbReference type="Proteomes" id="UP000199341">
    <property type="component" value="Unassembled WGS sequence"/>
</dbReference>
<dbReference type="STRING" id="310781.SAMN05216259_11369"/>
<dbReference type="AlphaFoldDB" id="A0A1H0MS34"/>
<proteinExistence type="predicted"/>
<dbReference type="InterPro" id="IPR023753">
    <property type="entry name" value="FAD/NAD-binding_dom"/>
</dbReference>
<dbReference type="Pfam" id="PF07992">
    <property type="entry name" value="Pyr_redox_2"/>
    <property type="match status" value="1"/>
</dbReference>
<protein>
    <submittedName>
        <fullName evidence="4">NADP-dependent aldehyde dehydrogenase</fullName>
    </submittedName>
</protein>
<dbReference type="InterPro" id="IPR017224">
    <property type="entry name" value="Opine_Oxase_asu/HCN_bsu"/>
</dbReference>
<evidence type="ECO:0000256" key="1">
    <source>
        <dbReference type="ARBA" id="ARBA00023002"/>
    </source>
</evidence>
<evidence type="ECO:0000256" key="2">
    <source>
        <dbReference type="SAM" id="MobiDB-lite"/>
    </source>
</evidence>
<dbReference type="OrthoDB" id="9801699at2"/>
<dbReference type="InterPro" id="IPR041854">
    <property type="entry name" value="BFD-like_2Fe2S-bd_dom_sf"/>
</dbReference>
<dbReference type="PIRSF" id="PIRSF037495">
    <property type="entry name" value="Opine_OX_OoxA/HcnB"/>
    <property type="match status" value="1"/>
</dbReference>
<name>A0A1H0MS34_9ACTN</name>
<dbReference type="InterPro" id="IPR051691">
    <property type="entry name" value="Metab_Enz_Cyan_OpOx_G3PDH"/>
</dbReference>
<organism evidence="4 5">
    <name type="scientific">Actinacidiphila guanduensis</name>
    <dbReference type="NCBI Taxonomy" id="310781"/>
    <lineage>
        <taxon>Bacteria</taxon>
        <taxon>Bacillati</taxon>
        <taxon>Actinomycetota</taxon>
        <taxon>Actinomycetes</taxon>
        <taxon>Kitasatosporales</taxon>
        <taxon>Streptomycetaceae</taxon>
        <taxon>Actinacidiphila</taxon>
    </lineage>
</organism>
<evidence type="ECO:0000259" key="3">
    <source>
        <dbReference type="Pfam" id="PF07992"/>
    </source>
</evidence>
<dbReference type="CDD" id="cd19946">
    <property type="entry name" value="GlpA-like_Fer2_BFD-like"/>
    <property type="match status" value="1"/>
</dbReference>
<dbReference type="RefSeq" id="WP_093787048.1">
    <property type="nucleotide sequence ID" value="NZ_FNIE01000013.1"/>
</dbReference>
<dbReference type="SUPFAM" id="SSF51905">
    <property type="entry name" value="FAD/NAD(P)-binding domain"/>
    <property type="match status" value="1"/>
</dbReference>
<evidence type="ECO:0000313" key="4">
    <source>
        <dbReference type="EMBL" id="SDO83116.1"/>
    </source>
</evidence>
<dbReference type="InterPro" id="IPR036188">
    <property type="entry name" value="FAD/NAD-bd_sf"/>
</dbReference>
<accession>A0A1H0MS34</accession>
<feature type="region of interest" description="Disordered" evidence="2">
    <location>
        <begin position="113"/>
        <end position="133"/>
    </location>
</feature>
<dbReference type="PRINTS" id="PR00368">
    <property type="entry name" value="FADPNR"/>
</dbReference>
<evidence type="ECO:0000313" key="5">
    <source>
        <dbReference type="Proteomes" id="UP000199341"/>
    </source>
</evidence>
<keyword evidence="1" id="KW-0560">Oxidoreductase</keyword>
<dbReference type="GO" id="GO:0016491">
    <property type="term" value="F:oxidoreductase activity"/>
    <property type="evidence" value="ECO:0007669"/>
    <property type="project" value="UniProtKB-KW"/>
</dbReference>
<dbReference type="PANTHER" id="PTHR42949">
    <property type="entry name" value="ANAEROBIC GLYCEROL-3-PHOSPHATE DEHYDROGENASE SUBUNIT B"/>
    <property type="match status" value="1"/>
</dbReference>
<keyword evidence="5" id="KW-1185">Reference proteome</keyword>